<reference evidence="2 3" key="1">
    <citation type="submission" date="2016-10" db="EMBL/GenBank/DDBJ databases">
        <authorList>
            <person name="de Groot N.N."/>
        </authorList>
    </citation>
    <scope>NUCLEOTIDE SEQUENCE [LARGE SCALE GENOMIC DNA]</scope>
    <source>
        <strain evidence="2 3">LMG 24775</strain>
    </source>
</reference>
<dbReference type="GeneID" id="94690227"/>
<feature type="transmembrane region" description="Helical" evidence="1">
    <location>
        <begin position="484"/>
        <end position="508"/>
    </location>
</feature>
<feature type="transmembrane region" description="Helical" evidence="1">
    <location>
        <begin position="436"/>
        <end position="454"/>
    </location>
</feature>
<keyword evidence="1" id="KW-1133">Transmembrane helix</keyword>
<keyword evidence="1" id="KW-0812">Transmembrane</keyword>
<keyword evidence="1" id="KW-0472">Membrane</keyword>
<dbReference type="RefSeq" id="WP_074921548.1">
    <property type="nucleotide sequence ID" value="NZ_CP141274.1"/>
</dbReference>
<dbReference type="Proteomes" id="UP000183417">
    <property type="component" value="Unassembled WGS sequence"/>
</dbReference>
<organism evidence="2 3">
    <name type="scientific">Delftia lacustris</name>
    <dbReference type="NCBI Taxonomy" id="558537"/>
    <lineage>
        <taxon>Bacteria</taxon>
        <taxon>Pseudomonadati</taxon>
        <taxon>Pseudomonadota</taxon>
        <taxon>Betaproteobacteria</taxon>
        <taxon>Burkholderiales</taxon>
        <taxon>Comamonadaceae</taxon>
        <taxon>Delftia</taxon>
    </lineage>
</organism>
<accession>A0A1H3LM67</accession>
<feature type="transmembrane region" description="Helical" evidence="1">
    <location>
        <begin position="97"/>
        <end position="114"/>
    </location>
</feature>
<feature type="transmembrane region" description="Helical" evidence="1">
    <location>
        <begin position="155"/>
        <end position="173"/>
    </location>
</feature>
<feature type="transmembrane region" description="Helical" evidence="1">
    <location>
        <begin position="73"/>
        <end position="91"/>
    </location>
</feature>
<evidence type="ECO:0000256" key="1">
    <source>
        <dbReference type="SAM" id="Phobius"/>
    </source>
</evidence>
<dbReference type="AlphaFoldDB" id="A0A1H3LM67"/>
<protein>
    <submittedName>
        <fullName evidence="2">Uncharacterized membrane protein YccC</fullName>
    </submittedName>
</protein>
<evidence type="ECO:0000313" key="3">
    <source>
        <dbReference type="Proteomes" id="UP000183417"/>
    </source>
</evidence>
<feature type="transmembrane region" description="Helical" evidence="1">
    <location>
        <begin position="121"/>
        <end position="143"/>
    </location>
</feature>
<gene>
    <name evidence="2" type="ORF">SAMN05421547_106242</name>
</gene>
<feature type="transmembrane region" description="Helical" evidence="1">
    <location>
        <begin position="413"/>
        <end position="430"/>
    </location>
</feature>
<evidence type="ECO:0000313" key="2">
    <source>
        <dbReference type="EMBL" id="SDY64945.1"/>
    </source>
</evidence>
<sequence>MSALHDAYGRLLQASARWGFDPVRLRQHLRTAFAACLALLAAWQLGLEHPQWAAMATWAASQPLRGQLVEKSFFRVAGTVAGTAVGVGLVLLAQGNLLWLVLGLAVWLGLCAGVGNLQRSFVAYGTMLAGYSAAMVALLDFAHPEQVFALGWDRLFTALTGVFAALLVGWLFTPKGSGIPGNAEVRQLFARLLRDLADSLQARGRSSLGSQEIAARLLAMAVIEEGLDPHAAGSQRSREAVHALRRLMNAQISALLWLRDAPSQEPPAAFGEAQALAAAQALREAAVALETRVQLHEAAAALARAREAAVAWPGAADMLAPMGFALQAHLAATHDVALPPGHRARQWPVVLHSDWLGARRAMLRASAAIAIVGLLWVASGWSGGAYMLLGMSIMLTVFSCFENPSATMRHVTLGQAMGVLVALACQWLVWPFASSQAGLVWLMLPFVFVGALLFSHQRTALSGYDCNMVLLLLLQPHYPQTASFGHALALGLAVVSGPLAGWAAYRFILPVTLQGRLQGLRSMMVHELQDMAATPGHARDGRIWRARLYHRLLRLVRMSEQAGGQLGAQAAECGLAALHVGRAIQALHQLSGEAALGDGTARAVRAALLRLQRLQQAPGQCPPLLRALAQRVAERHPDQARQLRHAAHEIAQHEAFFRNAG</sequence>
<dbReference type="EMBL" id="FNPE01000006">
    <property type="protein sequence ID" value="SDY64945.1"/>
    <property type="molecule type" value="Genomic_DNA"/>
</dbReference>
<name>A0A1H3LM67_9BURK</name>
<dbReference type="GO" id="GO:0005886">
    <property type="term" value="C:plasma membrane"/>
    <property type="evidence" value="ECO:0007669"/>
    <property type="project" value="InterPro"/>
</dbReference>
<dbReference type="InterPro" id="IPR006726">
    <property type="entry name" value="PHBA_efflux_AaeB/fusaric-R"/>
</dbReference>
<dbReference type="GO" id="GO:0022857">
    <property type="term" value="F:transmembrane transporter activity"/>
    <property type="evidence" value="ECO:0007669"/>
    <property type="project" value="InterPro"/>
</dbReference>
<proteinExistence type="predicted"/>
<dbReference type="Pfam" id="PF04632">
    <property type="entry name" value="FUSC"/>
    <property type="match status" value="1"/>
</dbReference>